<evidence type="ECO:0000256" key="1">
    <source>
        <dbReference type="ARBA" id="ARBA00022737"/>
    </source>
</evidence>
<name>A0A075DUV6_HALDI</name>
<evidence type="ECO:0000313" key="4">
    <source>
        <dbReference type="EMBL" id="AHX37217.1"/>
    </source>
</evidence>
<dbReference type="PROSITE" id="PS50088">
    <property type="entry name" value="ANK_REPEAT"/>
    <property type="match status" value="5"/>
</dbReference>
<dbReference type="InterPro" id="IPR051070">
    <property type="entry name" value="NF-kappa-B_inhibitor"/>
</dbReference>
<keyword evidence="1" id="KW-0677">Repeat</keyword>
<dbReference type="Pfam" id="PF13637">
    <property type="entry name" value="Ank_4"/>
    <property type="match status" value="1"/>
</dbReference>
<dbReference type="PROSITE" id="PS50297">
    <property type="entry name" value="ANK_REP_REGION"/>
    <property type="match status" value="5"/>
</dbReference>
<dbReference type="EMBL" id="KF498705">
    <property type="protein sequence ID" value="AHX37217.1"/>
    <property type="molecule type" value="Genomic_DNA"/>
</dbReference>
<dbReference type="PRINTS" id="PR01415">
    <property type="entry name" value="ANKYRIN"/>
</dbReference>
<dbReference type="GO" id="GO:0051059">
    <property type="term" value="F:NF-kappaB binding"/>
    <property type="evidence" value="ECO:0007669"/>
    <property type="project" value="TreeGrafter"/>
</dbReference>
<sequence length="377" mass="42041">MAKEKEIVTEHQTTIFKNMSKDCMLERPPCREGNMDLDVDFGSLSLNESDMDTCESGVEVGSVGQVINTCVRLDSVNTNTCPRFVSTDEGYESKSISFTDGISIQETENNRLVTSMRSVDVFQVYHQDKDGDTDLHTGIIQGHTSLVLLFISAAPNCEWLNITNLLQQTPLHLAVITRQVNIVRRLMTAGARVDVTDIHGNTPLHIACREGYQEIVECLLRPLYYEEKLLNQYELPYQRIPQDLEKRNFDGHTCLHLAAMSTHLKVLELLLSKKASINVRDGTSGRTVLHYAAETGNRILLHFLLSQRHLDICCRTYGGLTPLRLAAGRAFGDVVSILLANGADVTDIDGSDQSEEEVFDDLCINGHPVALLPTYNC</sequence>
<dbReference type="Gene3D" id="1.25.40.20">
    <property type="entry name" value="Ankyrin repeat-containing domain"/>
    <property type="match status" value="2"/>
</dbReference>
<dbReference type="SUPFAM" id="SSF48403">
    <property type="entry name" value="Ankyrin repeat"/>
    <property type="match status" value="1"/>
</dbReference>
<dbReference type="GO" id="GO:0071356">
    <property type="term" value="P:cellular response to tumor necrosis factor"/>
    <property type="evidence" value="ECO:0007669"/>
    <property type="project" value="TreeGrafter"/>
</dbReference>
<evidence type="ECO:0000256" key="2">
    <source>
        <dbReference type="ARBA" id="ARBA00023043"/>
    </source>
</evidence>
<dbReference type="Pfam" id="PF00023">
    <property type="entry name" value="Ank"/>
    <property type="match status" value="1"/>
</dbReference>
<protein>
    <submittedName>
        <fullName evidence="4">IkB-like protein</fullName>
    </submittedName>
</protein>
<dbReference type="PANTHER" id="PTHR46680">
    <property type="entry name" value="NF-KAPPA-B INHIBITOR ALPHA"/>
    <property type="match status" value="1"/>
</dbReference>
<keyword evidence="2 3" id="KW-0040">ANK repeat</keyword>
<dbReference type="PANTHER" id="PTHR46680:SF3">
    <property type="entry name" value="NF-KAPPA-B INHIBITOR CACTUS"/>
    <property type="match status" value="1"/>
</dbReference>
<feature type="repeat" description="ANK" evidence="3">
    <location>
        <begin position="166"/>
        <end position="198"/>
    </location>
</feature>
<proteinExistence type="predicted"/>
<feature type="repeat" description="ANK" evidence="3">
    <location>
        <begin position="318"/>
        <end position="350"/>
    </location>
</feature>
<reference evidence="4" key="1">
    <citation type="submission" date="2013-08" db="EMBL/GenBank/DDBJ databases">
        <title>Cloning and characterization of IkBlike gene from Haliotis discus discus.</title>
        <authorList>
            <person name="Kasthuri S.R."/>
            <person name="Whang I."/>
            <person name="Lee J."/>
        </authorList>
    </citation>
    <scope>NUCLEOTIDE SEQUENCE</scope>
</reference>
<dbReference type="InterPro" id="IPR036770">
    <property type="entry name" value="Ankyrin_rpt-contain_sf"/>
</dbReference>
<dbReference type="SMART" id="SM00248">
    <property type="entry name" value="ANK"/>
    <property type="match status" value="6"/>
</dbReference>
<accession>A0A075DUV6</accession>
<dbReference type="Pfam" id="PF12796">
    <property type="entry name" value="Ank_2"/>
    <property type="match status" value="1"/>
</dbReference>
<evidence type="ECO:0000256" key="3">
    <source>
        <dbReference type="PROSITE-ProRule" id="PRU00023"/>
    </source>
</evidence>
<feature type="repeat" description="ANK" evidence="3">
    <location>
        <begin position="250"/>
        <end position="282"/>
    </location>
</feature>
<dbReference type="AlphaFoldDB" id="A0A075DUV6"/>
<feature type="repeat" description="ANK" evidence="3">
    <location>
        <begin position="199"/>
        <end position="221"/>
    </location>
</feature>
<feature type="repeat" description="ANK" evidence="3">
    <location>
        <begin position="284"/>
        <end position="306"/>
    </location>
</feature>
<organism evidence="4">
    <name type="scientific">Haliotis discus discus</name>
    <name type="common">disc abalone</name>
    <dbReference type="NCBI Taxonomy" id="91233"/>
    <lineage>
        <taxon>Eukaryota</taxon>
        <taxon>Metazoa</taxon>
        <taxon>Spiralia</taxon>
        <taxon>Lophotrochozoa</taxon>
        <taxon>Mollusca</taxon>
        <taxon>Gastropoda</taxon>
        <taxon>Vetigastropoda</taxon>
        <taxon>Lepetellida</taxon>
        <taxon>Haliotoidea</taxon>
        <taxon>Haliotidae</taxon>
        <taxon>Haliotis</taxon>
    </lineage>
</organism>
<dbReference type="GO" id="GO:0005829">
    <property type="term" value="C:cytosol"/>
    <property type="evidence" value="ECO:0007669"/>
    <property type="project" value="TreeGrafter"/>
</dbReference>
<dbReference type="InterPro" id="IPR002110">
    <property type="entry name" value="Ankyrin_rpt"/>
</dbReference>